<organism evidence="2 3">
    <name type="scientific">Spirosoma aureum</name>
    <dbReference type="NCBI Taxonomy" id="2692134"/>
    <lineage>
        <taxon>Bacteria</taxon>
        <taxon>Pseudomonadati</taxon>
        <taxon>Bacteroidota</taxon>
        <taxon>Cytophagia</taxon>
        <taxon>Cytophagales</taxon>
        <taxon>Cytophagaceae</taxon>
        <taxon>Spirosoma</taxon>
    </lineage>
</organism>
<sequence>MMKRYFVFLLVVLANMPALGQELADYYQIPDQRHQYDRLLARYGGAYTRDRWYVSLNGFVRTDRAKLDNSFNDLIGSNRVTKLGWSALIGWAYRERWAVEAGYVSSPTHTEVLVNSGVYPYTFRFSNDKQGLVLRGKRMILSTSGPWNRSGFWLTGGLWVTPNSNQDKGKFALSGYGYRDWRREKLDTLRLSGQTVTSAVPTAMAELGVEYNIRLNNQFDMGFSVRKLWGLGSSIKTDVTYNINGREAHHAQFDGTGSGMTYGLTLRYTFALRQTLSNVLDIQGKRPSGRSKITPFKEQIKY</sequence>
<feature type="chain" id="PRO_5026295253" description="DUF2490 domain-containing protein" evidence="1">
    <location>
        <begin position="21"/>
        <end position="302"/>
    </location>
</feature>
<evidence type="ECO:0008006" key="4">
    <source>
        <dbReference type="Google" id="ProtNLM"/>
    </source>
</evidence>
<dbReference type="EMBL" id="CP050063">
    <property type="protein sequence ID" value="QIP13456.1"/>
    <property type="molecule type" value="Genomic_DNA"/>
</dbReference>
<dbReference type="RefSeq" id="WP_167208538.1">
    <property type="nucleotide sequence ID" value="NZ_CP050063.1"/>
</dbReference>
<name>A0A6G9AM97_9BACT</name>
<keyword evidence="1" id="KW-0732">Signal</keyword>
<dbReference type="Proteomes" id="UP000501802">
    <property type="component" value="Chromosome"/>
</dbReference>
<evidence type="ECO:0000313" key="2">
    <source>
        <dbReference type="EMBL" id="QIP13456.1"/>
    </source>
</evidence>
<feature type="signal peptide" evidence="1">
    <location>
        <begin position="1"/>
        <end position="20"/>
    </location>
</feature>
<dbReference type="AlphaFoldDB" id="A0A6G9AM97"/>
<evidence type="ECO:0000256" key="1">
    <source>
        <dbReference type="SAM" id="SignalP"/>
    </source>
</evidence>
<reference evidence="2 3" key="1">
    <citation type="submission" date="2020-03" db="EMBL/GenBank/DDBJ databases">
        <authorList>
            <person name="Kim M.K."/>
        </authorList>
    </citation>
    <scope>NUCLEOTIDE SEQUENCE [LARGE SCALE GENOMIC DNA]</scope>
    <source>
        <strain evidence="2 3">BT328</strain>
    </source>
</reference>
<proteinExistence type="predicted"/>
<accession>A0A6G9AM97</accession>
<gene>
    <name evidence="2" type="ORF">G8759_12870</name>
</gene>
<evidence type="ECO:0000313" key="3">
    <source>
        <dbReference type="Proteomes" id="UP000501802"/>
    </source>
</evidence>
<protein>
    <recommendedName>
        <fullName evidence="4">DUF2490 domain-containing protein</fullName>
    </recommendedName>
</protein>
<keyword evidence="3" id="KW-1185">Reference proteome</keyword>
<dbReference type="KEGG" id="spib:G8759_12870"/>